<name>A0A3P3QXI3_9FIRM</name>
<dbReference type="Gene3D" id="3.40.630.40">
    <property type="entry name" value="Zn-dependent exopeptidases"/>
    <property type="match status" value="1"/>
</dbReference>
<sequence length="366" mass="38768">MRLKFICQAMLIAGVLAACGGNNSSTENKVETSSAVSMETSADGKVVQTDVVRKVSTTKSDKDSTTAQSSKESESSTEVTSKAVEKTTVSESAAPEETTTVKETRAETKAQKSEVKEAGEIGLDPSWQYASFSKINSGKSVLYKPGENGNGITIAVNAGHGTKGGSSQKTQCHPDGTPKVTSGTTKAGATTAVAVSEGMTFSDGTPESTVTFEMAKILKDELLSRGYNVLMIRDGSDVQLDNIARTVIANNVASAHIALHWDSTNADKGAFYMGVPEVDSYRSMEPVASNWKKHEALGKSLINGLSSNGTKIFSKGRMEMDLTQTSYSTIPSIDIELGDKTSDHGKDELKKLSKGLADGIDSYFGR</sequence>
<gene>
    <name evidence="5" type="ORF">EHV10_04580</name>
</gene>
<dbReference type="AlphaFoldDB" id="A0A3P3QXI3"/>
<feature type="signal peptide" evidence="3">
    <location>
        <begin position="1"/>
        <end position="17"/>
    </location>
</feature>
<dbReference type="Proteomes" id="UP000272490">
    <property type="component" value="Unassembled WGS sequence"/>
</dbReference>
<feature type="region of interest" description="Disordered" evidence="2">
    <location>
        <begin position="20"/>
        <end position="117"/>
    </location>
</feature>
<evidence type="ECO:0000313" key="6">
    <source>
        <dbReference type="Proteomes" id="UP000272490"/>
    </source>
</evidence>
<dbReference type="EMBL" id="RRCO01000002">
    <property type="protein sequence ID" value="RRJ25824.1"/>
    <property type="molecule type" value="Genomic_DNA"/>
</dbReference>
<evidence type="ECO:0000313" key="5">
    <source>
        <dbReference type="EMBL" id="RRJ25824.1"/>
    </source>
</evidence>
<reference evidence="5 6" key="1">
    <citation type="submission" date="2018-11" db="EMBL/GenBank/DDBJ databases">
        <title>Genome sequencing of Lachnoanaerobaculum sp. KCOM 2030 (= ChDC B114).</title>
        <authorList>
            <person name="Kook J.-K."/>
            <person name="Park S.-N."/>
            <person name="Lim Y.K."/>
        </authorList>
    </citation>
    <scope>NUCLEOTIDE SEQUENCE [LARGE SCALE GENOMIC DNA]</scope>
    <source>
        <strain evidence="5 6">KCOM 2030</strain>
    </source>
</reference>
<feature type="domain" description="MurNAc-LAA" evidence="4">
    <location>
        <begin position="154"/>
        <end position="348"/>
    </location>
</feature>
<organism evidence="5 6">
    <name type="scientific">Lachnoanaerobaculum gingivalis</name>
    <dbReference type="NCBI Taxonomy" id="2490855"/>
    <lineage>
        <taxon>Bacteria</taxon>
        <taxon>Bacillati</taxon>
        <taxon>Bacillota</taxon>
        <taxon>Clostridia</taxon>
        <taxon>Lachnospirales</taxon>
        <taxon>Lachnospiraceae</taxon>
        <taxon>Lachnoanaerobaculum</taxon>
    </lineage>
</organism>
<accession>A0A3P3QXI3</accession>
<evidence type="ECO:0000256" key="2">
    <source>
        <dbReference type="SAM" id="MobiDB-lite"/>
    </source>
</evidence>
<dbReference type="GO" id="GO:0008745">
    <property type="term" value="F:N-acetylmuramoyl-L-alanine amidase activity"/>
    <property type="evidence" value="ECO:0007669"/>
    <property type="project" value="InterPro"/>
</dbReference>
<keyword evidence="3" id="KW-0732">Signal</keyword>
<evidence type="ECO:0000259" key="4">
    <source>
        <dbReference type="Pfam" id="PF01520"/>
    </source>
</evidence>
<dbReference type="InterPro" id="IPR002508">
    <property type="entry name" value="MurNAc-LAA_cat"/>
</dbReference>
<keyword evidence="1" id="KW-0378">Hydrolase</keyword>
<proteinExistence type="predicted"/>
<dbReference type="GO" id="GO:0030288">
    <property type="term" value="C:outer membrane-bounded periplasmic space"/>
    <property type="evidence" value="ECO:0007669"/>
    <property type="project" value="TreeGrafter"/>
</dbReference>
<evidence type="ECO:0000256" key="1">
    <source>
        <dbReference type="ARBA" id="ARBA00022801"/>
    </source>
</evidence>
<dbReference type="PANTHER" id="PTHR30404:SF0">
    <property type="entry name" value="N-ACETYLMURAMOYL-L-ALANINE AMIDASE AMIC"/>
    <property type="match status" value="1"/>
</dbReference>
<dbReference type="PROSITE" id="PS51257">
    <property type="entry name" value="PROKAR_LIPOPROTEIN"/>
    <property type="match status" value="1"/>
</dbReference>
<keyword evidence="6" id="KW-1185">Reference proteome</keyword>
<dbReference type="InterPro" id="IPR050695">
    <property type="entry name" value="N-acetylmuramoyl_amidase_3"/>
</dbReference>
<feature type="region of interest" description="Disordered" evidence="2">
    <location>
        <begin position="161"/>
        <end position="185"/>
    </location>
</feature>
<dbReference type="GO" id="GO:0009253">
    <property type="term" value="P:peptidoglycan catabolic process"/>
    <property type="evidence" value="ECO:0007669"/>
    <property type="project" value="InterPro"/>
</dbReference>
<feature type="compositionally biased region" description="Polar residues" evidence="2">
    <location>
        <begin position="21"/>
        <end position="40"/>
    </location>
</feature>
<protein>
    <submittedName>
        <fullName evidence="5">N-acetylmuramoyl-L-alanine amidase</fullName>
    </submittedName>
</protein>
<dbReference type="SUPFAM" id="SSF53187">
    <property type="entry name" value="Zn-dependent exopeptidases"/>
    <property type="match status" value="1"/>
</dbReference>
<dbReference type="Pfam" id="PF01520">
    <property type="entry name" value="Amidase_3"/>
    <property type="match status" value="1"/>
</dbReference>
<feature type="compositionally biased region" description="Low complexity" evidence="2">
    <location>
        <begin position="65"/>
        <end position="82"/>
    </location>
</feature>
<dbReference type="PANTHER" id="PTHR30404">
    <property type="entry name" value="N-ACETYLMURAMOYL-L-ALANINE AMIDASE"/>
    <property type="match status" value="1"/>
</dbReference>
<dbReference type="RefSeq" id="WP_128673639.1">
    <property type="nucleotide sequence ID" value="NZ_RRCO01000002.1"/>
</dbReference>
<evidence type="ECO:0000256" key="3">
    <source>
        <dbReference type="SAM" id="SignalP"/>
    </source>
</evidence>
<feature type="compositionally biased region" description="Basic and acidic residues" evidence="2">
    <location>
        <begin position="99"/>
        <end position="117"/>
    </location>
</feature>
<dbReference type="OrthoDB" id="43070at2"/>
<comment type="caution">
    <text evidence="5">The sequence shown here is derived from an EMBL/GenBank/DDBJ whole genome shotgun (WGS) entry which is preliminary data.</text>
</comment>
<feature type="chain" id="PRO_5039128273" evidence="3">
    <location>
        <begin position="18"/>
        <end position="366"/>
    </location>
</feature>